<dbReference type="PANTHER" id="PTHR10359">
    <property type="entry name" value="A/G-SPECIFIC ADENINE GLYCOSYLASE/ENDONUCLEASE III"/>
    <property type="match status" value="1"/>
</dbReference>
<keyword evidence="3" id="KW-0479">Metal-binding</keyword>
<keyword evidence="11" id="KW-0255">Endonuclease</keyword>
<evidence type="ECO:0000256" key="8">
    <source>
        <dbReference type="ARBA" id="ARBA00023204"/>
    </source>
</evidence>
<evidence type="ECO:0000256" key="9">
    <source>
        <dbReference type="ARBA" id="ARBA00023295"/>
    </source>
</evidence>
<dbReference type="PIR" id="G69199">
    <property type="entry name" value="G69199"/>
</dbReference>
<dbReference type="EnsemblBacteria" id="AAB85250">
    <property type="protein sequence ID" value="AAB85250"/>
    <property type="gene ID" value="MTH_746"/>
</dbReference>
<evidence type="ECO:0000256" key="5">
    <source>
        <dbReference type="ARBA" id="ARBA00022801"/>
    </source>
</evidence>
<organism evidence="11 12">
    <name type="scientific">Methanothermobacter thermautotrophicus (strain ATCC 29096 / DSM 1053 / JCM 10044 / NBRC 100330 / Delta H)</name>
    <name type="common">Methanobacterium thermoautotrophicum</name>
    <dbReference type="NCBI Taxonomy" id="187420"/>
    <lineage>
        <taxon>Archaea</taxon>
        <taxon>Methanobacteriati</taxon>
        <taxon>Methanobacteriota</taxon>
        <taxon>Methanomada group</taxon>
        <taxon>Methanobacteria</taxon>
        <taxon>Methanobacteriales</taxon>
        <taxon>Methanobacteriaceae</taxon>
        <taxon>Methanothermobacter</taxon>
    </lineage>
</organism>
<evidence type="ECO:0000313" key="12">
    <source>
        <dbReference type="Proteomes" id="UP000005223"/>
    </source>
</evidence>
<evidence type="ECO:0000313" key="11">
    <source>
        <dbReference type="EMBL" id="AAB85250.1"/>
    </source>
</evidence>
<keyword evidence="5" id="KW-0378">Hydrolase</keyword>
<dbReference type="AlphaFoldDB" id="O26841"/>
<dbReference type="GO" id="GO:0003677">
    <property type="term" value="F:DNA binding"/>
    <property type="evidence" value="ECO:0007669"/>
    <property type="project" value="InterPro"/>
</dbReference>
<dbReference type="PATRIC" id="fig|187420.15.peg.734"/>
<evidence type="ECO:0000259" key="10">
    <source>
        <dbReference type="SMART" id="SM00478"/>
    </source>
</evidence>
<dbReference type="InterPro" id="IPR011257">
    <property type="entry name" value="DNA_glycosylase"/>
</dbReference>
<dbReference type="InParanoid" id="O26841"/>
<dbReference type="STRING" id="187420.MTH_746"/>
<dbReference type="GO" id="GO:0051539">
    <property type="term" value="F:4 iron, 4 sulfur cluster binding"/>
    <property type="evidence" value="ECO:0007669"/>
    <property type="project" value="UniProtKB-KW"/>
</dbReference>
<dbReference type="SUPFAM" id="SSF48150">
    <property type="entry name" value="DNA-glycosylase"/>
    <property type="match status" value="1"/>
</dbReference>
<keyword evidence="6" id="KW-0408">Iron</keyword>
<evidence type="ECO:0000256" key="7">
    <source>
        <dbReference type="ARBA" id="ARBA00023014"/>
    </source>
</evidence>
<dbReference type="PANTHER" id="PTHR10359:SF19">
    <property type="entry name" value="DNA REPAIR GLYCOSYLASE MJ1434-RELATED"/>
    <property type="match status" value="1"/>
</dbReference>
<keyword evidence="4" id="KW-0227">DNA damage</keyword>
<dbReference type="GO" id="GO:0006284">
    <property type="term" value="P:base-excision repair"/>
    <property type="evidence" value="ECO:0007669"/>
    <property type="project" value="InterPro"/>
</dbReference>
<dbReference type="HOGENOM" id="CLU_012862_6_0_2"/>
<dbReference type="Gene3D" id="1.10.1670.10">
    <property type="entry name" value="Helix-hairpin-Helix base-excision DNA repair enzymes (C-terminal)"/>
    <property type="match status" value="1"/>
</dbReference>
<dbReference type="Pfam" id="PF00633">
    <property type="entry name" value="HHH"/>
    <property type="match status" value="1"/>
</dbReference>
<dbReference type="GO" id="GO:0046872">
    <property type="term" value="F:metal ion binding"/>
    <property type="evidence" value="ECO:0007669"/>
    <property type="project" value="UniProtKB-KW"/>
</dbReference>
<evidence type="ECO:0000256" key="1">
    <source>
        <dbReference type="ARBA" id="ARBA00008343"/>
    </source>
</evidence>
<dbReference type="SMART" id="SM00478">
    <property type="entry name" value="ENDO3c"/>
    <property type="match status" value="1"/>
</dbReference>
<dbReference type="Gene3D" id="1.10.340.30">
    <property type="entry name" value="Hypothetical protein, domain 2"/>
    <property type="match status" value="1"/>
</dbReference>
<dbReference type="InterPro" id="IPR003265">
    <property type="entry name" value="HhH-GPD_domain"/>
</dbReference>
<name>O26841_METTH</name>
<dbReference type="InterPro" id="IPR000445">
    <property type="entry name" value="HhH_motif"/>
</dbReference>
<keyword evidence="2" id="KW-0004">4Fe-4S</keyword>
<dbReference type="CDD" id="cd00056">
    <property type="entry name" value="ENDO3c"/>
    <property type="match status" value="1"/>
</dbReference>
<comment type="similarity">
    <text evidence="1">Belongs to the Nth/MutY family.</text>
</comment>
<dbReference type="EMBL" id="AE000666">
    <property type="protein sequence ID" value="AAB85250.1"/>
    <property type="molecule type" value="Genomic_DNA"/>
</dbReference>
<dbReference type="FunCoup" id="O26841">
    <property type="interactions" value="6"/>
</dbReference>
<dbReference type="InterPro" id="IPR023170">
    <property type="entry name" value="HhH_base_excis_C"/>
</dbReference>
<accession>O26841</accession>
<keyword evidence="8" id="KW-0234">DNA repair</keyword>
<keyword evidence="9" id="KW-0326">Glycosidase</keyword>
<gene>
    <name evidence="11" type="ordered locus">MTH_746</name>
</gene>
<dbReference type="KEGG" id="mth:MTH_746"/>
<dbReference type="GO" id="GO:0019104">
    <property type="term" value="F:DNA N-glycosylase activity"/>
    <property type="evidence" value="ECO:0007669"/>
    <property type="project" value="UniProtKB-ARBA"/>
</dbReference>
<dbReference type="PaxDb" id="187420-MTH_746"/>
<dbReference type="Pfam" id="PF00730">
    <property type="entry name" value="HhH-GPD"/>
    <property type="match status" value="1"/>
</dbReference>
<dbReference type="GO" id="GO:0004519">
    <property type="term" value="F:endonuclease activity"/>
    <property type="evidence" value="ECO:0007669"/>
    <property type="project" value="UniProtKB-KW"/>
</dbReference>
<evidence type="ECO:0000256" key="6">
    <source>
        <dbReference type="ARBA" id="ARBA00023004"/>
    </source>
</evidence>
<keyword evidence="7" id="KW-0411">Iron-sulfur</keyword>
<keyword evidence="11" id="KW-0540">Nuclease</keyword>
<dbReference type="Proteomes" id="UP000005223">
    <property type="component" value="Chromosome"/>
</dbReference>
<sequence length="253" mass="29012">MMWIPYNQGFHAGPKCLTVVFIYLLNMKVLRHIYRFLMELYGPQGWWPLLDRDTMTLRYHPGDYTPPSDDGDVFEVITGSILTQNTSWDSAASALRNLAAMDALKPHRILSLDDAELEAAIRCAGFYRQKVSYLREMAGFFISLEGSTPSRKELLKVRGVGPETADSVLLYAYRKPEFVVDAYTRRILTHLGLIAGDESYHRIKELFERSLEPDFRVFQEYHALIVRHGKSYYRGRVHGDGDPLTEKLGGSRD</sequence>
<proteinExistence type="inferred from homology"/>
<evidence type="ECO:0000256" key="3">
    <source>
        <dbReference type="ARBA" id="ARBA00022723"/>
    </source>
</evidence>
<evidence type="ECO:0000256" key="4">
    <source>
        <dbReference type="ARBA" id="ARBA00022763"/>
    </source>
</evidence>
<keyword evidence="12" id="KW-1185">Reference proteome</keyword>
<reference evidence="11 12" key="1">
    <citation type="journal article" date="1997" name="J. Bacteriol.">
        <title>Complete genome sequence of Methanobacterium thermoautotrophicum deltaH: functional analysis and comparative genomics.</title>
        <authorList>
            <person name="Smith D.R."/>
            <person name="Doucette-Stamm L.A."/>
            <person name="Deloughery C."/>
            <person name="Lee H.-M."/>
            <person name="Dubois J."/>
            <person name="Aldredge T."/>
            <person name="Bashirzadeh R."/>
            <person name="Blakely D."/>
            <person name="Cook R."/>
            <person name="Gilbert K."/>
            <person name="Harrison D."/>
            <person name="Hoang L."/>
            <person name="Keagle P."/>
            <person name="Lumm W."/>
            <person name="Pothier B."/>
            <person name="Qiu D."/>
            <person name="Spadafora R."/>
            <person name="Vicare R."/>
            <person name="Wang Y."/>
            <person name="Wierzbowski J."/>
            <person name="Gibson R."/>
            <person name="Jiwani N."/>
            <person name="Caruso A."/>
            <person name="Bush D."/>
            <person name="Safer H."/>
            <person name="Patwell D."/>
            <person name="Prabhakar S."/>
            <person name="McDougall S."/>
            <person name="Shimer G."/>
            <person name="Goyal A."/>
            <person name="Pietrovski S."/>
            <person name="Church G.M."/>
            <person name="Daniels C.J."/>
            <person name="Mao J.-i."/>
            <person name="Rice P."/>
            <person name="Nolling J."/>
            <person name="Reeve J.N."/>
        </authorList>
    </citation>
    <scope>NUCLEOTIDE SEQUENCE [LARGE SCALE GENOMIC DNA]</scope>
    <source>
        <strain evidence="12">ATCC 29096 / DSM 1053 / JCM 10044 / NBRC 100330 / Delta H</strain>
    </source>
</reference>
<feature type="domain" description="HhH-GPD" evidence="10">
    <location>
        <begin position="82"/>
        <end position="231"/>
    </location>
</feature>
<evidence type="ECO:0000256" key="2">
    <source>
        <dbReference type="ARBA" id="ARBA00022485"/>
    </source>
</evidence>
<protein>
    <submittedName>
        <fullName evidence="11">Endonuclease III related protein</fullName>
    </submittedName>
</protein>